<feature type="transmembrane region" description="Helical" evidence="8">
    <location>
        <begin position="181"/>
        <end position="202"/>
    </location>
</feature>
<dbReference type="GO" id="GO:0005385">
    <property type="term" value="F:zinc ion transmembrane transporter activity"/>
    <property type="evidence" value="ECO:0007669"/>
    <property type="project" value="TreeGrafter"/>
</dbReference>
<dbReference type="PANTHER" id="PTHR11040:SF211">
    <property type="entry name" value="ZINC TRANSPORTER ZIP11"/>
    <property type="match status" value="1"/>
</dbReference>
<keyword evidence="6 8" id="KW-1133">Transmembrane helix</keyword>
<keyword evidence="7 8" id="KW-0472">Membrane</keyword>
<evidence type="ECO:0000256" key="8">
    <source>
        <dbReference type="SAM" id="Phobius"/>
    </source>
</evidence>
<comment type="caution">
    <text evidence="9">The sequence shown here is derived from an EMBL/GenBank/DDBJ whole genome shotgun (WGS) entry which is preliminary data.</text>
</comment>
<dbReference type="GO" id="GO:0005886">
    <property type="term" value="C:plasma membrane"/>
    <property type="evidence" value="ECO:0007669"/>
    <property type="project" value="UniProtKB-SubCell"/>
</dbReference>
<dbReference type="Pfam" id="PF02535">
    <property type="entry name" value="Zip"/>
    <property type="match status" value="1"/>
</dbReference>
<comment type="subcellular location">
    <subcellularLocation>
        <location evidence="1">Cell membrane</location>
        <topology evidence="1">Multi-pass membrane protein</topology>
    </subcellularLocation>
</comment>
<feature type="transmembrane region" description="Helical" evidence="8">
    <location>
        <begin position="118"/>
        <end position="137"/>
    </location>
</feature>
<evidence type="ECO:0000313" key="10">
    <source>
        <dbReference type="Proteomes" id="UP000282654"/>
    </source>
</evidence>
<evidence type="ECO:0000256" key="1">
    <source>
        <dbReference type="ARBA" id="ARBA00004651"/>
    </source>
</evidence>
<gene>
    <name evidence="9" type="ORF">EDD75_1557</name>
</gene>
<evidence type="ECO:0000256" key="5">
    <source>
        <dbReference type="ARBA" id="ARBA00022833"/>
    </source>
</evidence>
<dbReference type="PANTHER" id="PTHR11040">
    <property type="entry name" value="ZINC/IRON TRANSPORTER"/>
    <property type="match status" value="1"/>
</dbReference>
<sequence length="258" mass="26751">MGPLLCAYAPATGHLYVSTLTGNQTLFLLLLSLLAGAGTLLGAVLALLIPLDRTLPFLAGFAGGVMSSVVAAELLPASVALGGPGPALVGCLAGGAFLFFFDLLLPHRPAARDEYRRLGWLLFTAIALHDLPEGIALGTGGSAAAKLGILLAVALGAHNLPEGLINTVPLRLGGLGAKRLLTLNFLLSLVTPLGTLLGIAMAEWQPRLIPVLLALAAGAMLYIVLKELLPRMVDGGGDTGFLCGFLLLILLWWLLERL</sequence>
<feature type="transmembrane region" description="Helical" evidence="8">
    <location>
        <begin position="237"/>
        <end position="255"/>
    </location>
</feature>
<accession>A0A3N5AC77</accession>
<feature type="transmembrane region" description="Helical" evidence="8">
    <location>
        <begin position="26"/>
        <end position="48"/>
    </location>
</feature>
<dbReference type="RefSeq" id="WP_123930569.1">
    <property type="nucleotide sequence ID" value="NZ_RKRE01000003.1"/>
</dbReference>
<evidence type="ECO:0000313" key="9">
    <source>
        <dbReference type="EMBL" id="RPF42456.1"/>
    </source>
</evidence>
<protein>
    <submittedName>
        <fullName evidence="9">ZIP family zinc transporter</fullName>
    </submittedName>
</protein>
<feature type="transmembrane region" description="Helical" evidence="8">
    <location>
        <begin position="208"/>
        <end position="225"/>
    </location>
</feature>
<dbReference type="OrthoDB" id="9787346at2"/>
<feature type="transmembrane region" description="Helical" evidence="8">
    <location>
        <begin position="87"/>
        <end position="106"/>
    </location>
</feature>
<evidence type="ECO:0000256" key="2">
    <source>
        <dbReference type="ARBA" id="ARBA00006939"/>
    </source>
</evidence>
<evidence type="ECO:0000256" key="6">
    <source>
        <dbReference type="ARBA" id="ARBA00022989"/>
    </source>
</evidence>
<proteinExistence type="inferred from homology"/>
<dbReference type="AlphaFoldDB" id="A0A3N5AC77"/>
<dbReference type="InterPro" id="IPR003689">
    <property type="entry name" value="ZIP"/>
</dbReference>
<name>A0A3N5AC77_9THEO</name>
<evidence type="ECO:0000256" key="4">
    <source>
        <dbReference type="ARBA" id="ARBA00022692"/>
    </source>
</evidence>
<keyword evidence="5" id="KW-0862">Zinc</keyword>
<reference evidence="9 10" key="1">
    <citation type="submission" date="2018-11" db="EMBL/GenBank/DDBJ databases">
        <title>Genomic Encyclopedia of Type Strains, Phase IV (KMG-IV): sequencing the most valuable type-strain genomes for metagenomic binning, comparative biology and taxonomic classification.</title>
        <authorList>
            <person name="Goeker M."/>
        </authorList>
    </citation>
    <scope>NUCLEOTIDE SEQUENCE [LARGE SCALE GENOMIC DNA]</scope>
    <source>
        <strain evidence="9 10">DSM 102936</strain>
    </source>
</reference>
<keyword evidence="4 8" id="KW-0812">Transmembrane</keyword>
<organism evidence="9 10">
    <name type="scientific">Thermodesulfitimonas autotrophica</name>
    <dbReference type="NCBI Taxonomy" id="1894989"/>
    <lineage>
        <taxon>Bacteria</taxon>
        <taxon>Bacillati</taxon>
        <taxon>Bacillota</taxon>
        <taxon>Clostridia</taxon>
        <taxon>Thermoanaerobacterales</taxon>
        <taxon>Thermoanaerobacteraceae</taxon>
        <taxon>Thermodesulfitimonas</taxon>
    </lineage>
</organism>
<keyword evidence="3" id="KW-1003">Cell membrane</keyword>
<dbReference type="Proteomes" id="UP000282654">
    <property type="component" value="Unassembled WGS sequence"/>
</dbReference>
<comment type="similarity">
    <text evidence="2">Belongs to the ZIP transporter (TC 2.A.5) family.</text>
</comment>
<dbReference type="EMBL" id="RKRE01000003">
    <property type="protein sequence ID" value="RPF42456.1"/>
    <property type="molecule type" value="Genomic_DNA"/>
</dbReference>
<keyword evidence="10" id="KW-1185">Reference proteome</keyword>
<evidence type="ECO:0000256" key="7">
    <source>
        <dbReference type="ARBA" id="ARBA00023136"/>
    </source>
</evidence>
<evidence type="ECO:0000256" key="3">
    <source>
        <dbReference type="ARBA" id="ARBA00022475"/>
    </source>
</evidence>
<feature type="transmembrane region" description="Helical" evidence="8">
    <location>
        <begin position="55"/>
        <end position="75"/>
    </location>
</feature>